<evidence type="ECO:0008006" key="5">
    <source>
        <dbReference type="Google" id="ProtNLM"/>
    </source>
</evidence>
<feature type="compositionally biased region" description="Polar residues" evidence="1">
    <location>
        <begin position="58"/>
        <end position="76"/>
    </location>
</feature>
<dbReference type="EMBL" id="CCYA01000254">
    <property type="protein sequence ID" value="CEH17262.1"/>
    <property type="molecule type" value="Genomic_DNA"/>
</dbReference>
<evidence type="ECO:0000313" key="3">
    <source>
        <dbReference type="EMBL" id="CEH17262.1"/>
    </source>
</evidence>
<dbReference type="STRING" id="401625.A0A0P1BLT5"/>
<feature type="transmembrane region" description="Helical" evidence="2">
    <location>
        <begin position="158"/>
        <end position="175"/>
    </location>
</feature>
<dbReference type="AlphaFoldDB" id="A0A0P1BLT5"/>
<evidence type="ECO:0000256" key="1">
    <source>
        <dbReference type="SAM" id="MobiDB-lite"/>
    </source>
</evidence>
<keyword evidence="2" id="KW-0812">Transmembrane</keyword>
<accession>A0A0P1BLT5</accession>
<evidence type="ECO:0000256" key="2">
    <source>
        <dbReference type="SAM" id="Phobius"/>
    </source>
</evidence>
<feature type="compositionally biased region" description="Low complexity" evidence="1">
    <location>
        <begin position="283"/>
        <end position="294"/>
    </location>
</feature>
<dbReference type="OrthoDB" id="412383at2759"/>
<organism evidence="3 4">
    <name type="scientific">Ceraceosorus bombacis</name>
    <dbReference type="NCBI Taxonomy" id="401625"/>
    <lineage>
        <taxon>Eukaryota</taxon>
        <taxon>Fungi</taxon>
        <taxon>Dikarya</taxon>
        <taxon>Basidiomycota</taxon>
        <taxon>Ustilaginomycotina</taxon>
        <taxon>Exobasidiomycetes</taxon>
        <taxon>Ceraceosorales</taxon>
        <taxon>Ceraceosoraceae</taxon>
        <taxon>Ceraceosorus</taxon>
    </lineage>
</organism>
<dbReference type="InterPro" id="IPR010699">
    <property type="entry name" value="DUF1275"/>
</dbReference>
<feature type="transmembrane region" description="Helical" evidence="2">
    <location>
        <begin position="344"/>
        <end position="362"/>
    </location>
</feature>
<proteinExistence type="predicted"/>
<dbReference type="PANTHER" id="PTHR37488">
    <property type="entry name" value="DUF1275 DOMAIN-CONTAINING PROTEIN"/>
    <property type="match status" value="1"/>
</dbReference>
<keyword evidence="2" id="KW-0472">Membrane</keyword>
<feature type="region of interest" description="Disordered" evidence="1">
    <location>
        <begin position="277"/>
        <end position="312"/>
    </location>
</feature>
<feature type="transmembrane region" description="Helical" evidence="2">
    <location>
        <begin position="319"/>
        <end position="338"/>
    </location>
</feature>
<feature type="region of interest" description="Disordered" evidence="1">
    <location>
        <begin position="1"/>
        <end position="92"/>
    </location>
</feature>
<reference evidence="4" key="1">
    <citation type="submission" date="2014-09" db="EMBL/GenBank/DDBJ databases">
        <authorList>
            <person name="Sharma Rahul"/>
            <person name="Thines Marco"/>
        </authorList>
    </citation>
    <scope>NUCLEOTIDE SEQUENCE [LARGE SCALE GENOMIC DNA]</scope>
</reference>
<dbReference type="Proteomes" id="UP000054845">
    <property type="component" value="Unassembled WGS sequence"/>
</dbReference>
<keyword evidence="4" id="KW-1185">Reference proteome</keyword>
<dbReference type="Pfam" id="PF06912">
    <property type="entry name" value="DUF1275"/>
    <property type="match status" value="1"/>
</dbReference>
<sequence length="377" mass="39276">MPSAAPNPTAIPSDPVRGAHGEVQETPQAIKDQIQGSSNTLEAVGPSSKASSSKDGHQSPNTLLNNAARTGANSPQVGKERAGSGPVQEPGQAISHDAASVPLAWMALLTGMVDALVYSRSQVWTGFQTGNMVQFSQNIAQWMLPQAEKFPLLTLERVLSILSFLLGSFLGALGGRRFGDRRRAWQVTTALIQSISLWGAAGILLSRPEDEAPSFRYYPGVIVLTAFSMGLQSISAQKLVSPAFATTVAFTATLTQIASDPYLFALTLSPFEAHRRRAKNDPGSVSANAASSGAPKAPATTASSGAPKAPATTGRDRRLLAIFALCTGAGVAEMLLYSDAGLRGGMAIAAGFKLVLAALWLIPQGQDPKPKAEVGGA</sequence>
<name>A0A0P1BLT5_9BASI</name>
<keyword evidence="2" id="KW-1133">Transmembrane helix</keyword>
<protein>
    <recommendedName>
        <fullName evidence="5">DUF1275 domain protein</fullName>
    </recommendedName>
</protein>
<dbReference type="PANTHER" id="PTHR37488:SF2">
    <property type="entry name" value="DUF1275 DOMAIN-CONTAINING PROTEIN"/>
    <property type="match status" value="1"/>
</dbReference>
<evidence type="ECO:0000313" key="4">
    <source>
        <dbReference type="Proteomes" id="UP000054845"/>
    </source>
</evidence>